<dbReference type="Gene3D" id="1.10.288.10">
    <property type="entry name" value="Cobalamin-dependent Methionine Synthase, domain 2"/>
    <property type="match status" value="1"/>
</dbReference>
<dbReference type="GO" id="GO:0008705">
    <property type="term" value="F:methionine synthase activity"/>
    <property type="evidence" value="ECO:0007669"/>
    <property type="project" value="UniProtKB-EC"/>
</dbReference>
<dbReference type="InterPro" id="IPR037010">
    <property type="entry name" value="VitB12-dep_Met_synth_activ_sf"/>
</dbReference>
<dbReference type="InterPro" id="IPR004223">
    <property type="entry name" value="VitB12-dep_Met_synth_activ_dom"/>
</dbReference>
<dbReference type="GO" id="GO:0032259">
    <property type="term" value="P:methylation"/>
    <property type="evidence" value="ECO:0007669"/>
    <property type="project" value="UniProtKB-KW"/>
</dbReference>
<keyword evidence="1 3" id="KW-0489">Methyltransferase</keyword>
<organism evidence="3 4">
    <name type="scientific">Haemophilus influenzae</name>
    <dbReference type="NCBI Taxonomy" id="727"/>
    <lineage>
        <taxon>Bacteria</taxon>
        <taxon>Pseudomonadati</taxon>
        <taxon>Pseudomonadota</taxon>
        <taxon>Gammaproteobacteria</taxon>
        <taxon>Pasteurellales</taxon>
        <taxon>Pasteurellaceae</taxon>
        <taxon>Haemophilus</taxon>
    </lineage>
</organism>
<keyword evidence="1 3" id="KW-0808">Transferase</keyword>
<dbReference type="Proteomes" id="UP000249936">
    <property type="component" value="Unassembled WGS sequence"/>
</dbReference>
<dbReference type="Pfam" id="PF02965">
    <property type="entry name" value="Met_synt_B12"/>
    <property type="match status" value="1"/>
</dbReference>
<dbReference type="Gene3D" id="3.10.196.10">
    <property type="entry name" value="Vitamin B12-dependent methionine synthase, activation domain"/>
    <property type="match status" value="1"/>
</dbReference>
<gene>
    <name evidence="3" type="primary">metH_2</name>
    <name evidence="3" type="ORF">NCTC11872_02076</name>
</gene>
<accession>A0A2X1PRG3</accession>
<evidence type="ECO:0000259" key="2">
    <source>
        <dbReference type="PROSITE" id="PS50974"/>
    </source>
</evidence>
<dbReference type="SUPFAM" id="SSF56507">
    <property type="entry name" value="Methionine synthase activation domain-like"/>
    <property type="match status" value="1"/>
</dbReference>
<dbReference type="PROSITE" id="PS50974">
    <property type="entry name" value="ADOMET_ACTIVATION"/>
    <property type="match status" value="1"/>
</dbReference>
<evidence type="ECO:0000256" key="1">
    <source>
        <dbReference type="PROSITE-ProRule" id="PRU00346"/>
    </source>
</evidence>
<dbReference type="EC" id="2.1.1.13" evidence="3"/>
<evidence type="ECO:0000313" key="4">
    <source>
        <dbReference type="Proteomes" id="UP000249936"/>
    </source>
</evidence>
<protein>
    <submittedName>
        <fullName evidence="3">Methionine synthase</fullName>
        <ecNumber evidence="3">2.1.1.13</ecNumber>
    </submittedName>
</protein>
<dbReference type="EMBL" id="UASK01000006">
    <property type="protein sequence ID" value="SPX42444.1"/>
    <property type="molecule type" value="Genomic_DNA"/>
</dbReference>
<evidence type="ECO:0000313" key="3">
    <source>
        <dbReference type="EMBL" id="SPX42444.1"/>
    </source>
</evidence>
<name>A0A2X1PRG3_HAEIF</name>
<proteinExistence type="predicted"/>
<sequence>MFAVCAGVEEMDLVEGYKAAGDDYNAILLQAVGDRLAEAMAEYLHFELRTPHLGLHARRI</sequence>
<reference evidence="3 4" key="1">
    <citation type="submission" date="2018-06" db="EMBL/GenBank/DDBJ databases">
        <authorList>
            <consortium name="Pathogen Informatics"/>
            <person name="Doyle S."/>
        </authorList>
    </citation>
    <scope>NUCLEOTIDE SEQUENCE [LARGE SCALE GENOMIC DNA]</scope>
    <source>
        <strain evidence="3 4">NCTC11872</strain>
    </source>
</reference>
<feature type="domain" description="AdoMet activation" evidence="2">
    <location>
        <begin position="1"/>
        <end position="60"/>
    </location>
</feature>
<dbReference type="AlphaFoldDB" id="A0A2X1PRG3"/>